<evidence type="ECO:0000313" key="2">
    <source>
        <dbReference type="Proteomes" id="UP000295172"/>
    </source>
</evidence>
<dbReference type="RefSeq" id="WP_132322940.1">
    <property type="nucleotide sequence ID" value="NZ_SMKR01000096.1"/>
</dbReference>
<comment type="caution">
    <text evidence="1">The sequence shown here is derived from an EMBL/GenBank/DDBJ whole genome shotgun (WGS) entry which is preliminary data.</text>
</comment>
<dbReference type="OrthoDB" id="3213425at2"/>
<evidence type="ECO:0000313" key="1">
    <source>
        <dbReference type="EMBL" id="TDD21014.1"/>
    </source>
</evidence>
<dbReference type="AlphaFoldDB" id="A0A4R4WTS0"/>
<protein>
    <submittedName>
        <fullName evidence="1">Uncharacterized protein</fullName>
    </submittedName>
</protein>
<name>A0A4R4WTS0_9ACTN</name>
<dbReference type="EMBL" id="SMKR01000096">
    <property type="protein sequence ID" value="TDD21014.1"/>
    <property type="molecule type" value="Genomic_DNA"/>
</dbReference>
<gene>
    <name evidence="1" type="ORF">E1218_21585</name>
</gene>
<sequence length="72" mass="8184">MRISKRRLTPGFTAAREGDLDQAVDLALNALRAGRQSRVHLRMITNELNQGLRSRYPSEPLLHDFVEALRAN</sequence>
<dbReference type="Proteomes" id="UP000295172">
    <property type="component" value="Unassembled WGS sequence"/>
</dbReference>
<accession>A0A4R4WTS0</accession>
<proteinExistence type="predicted"/>
<reference evidence="1 2" key="1">
    <citation type="submission" date="2019-02" db="EMBL/GenBank/DDBJ databases">
        <title>Draft genome sequences of novel Actinobacteria.</title>
        <authorList>
            <person name="Sahin N."/>
            <person name="Ay H."/>
            <person name="Saygin H."/>
        </authorList>
    </citation>
    <scope>NUCLEOTIDE SEQUENCE [LARGE SCALE GENOMIC DNA]</scope>
    <source>
        <strain evidence="1 2">16K104</strain>
    </source>
</reference>
<organism evidence="1 2">
    <name type="scientific">Kribbella turkmenica</name>
    <dbReference type="NCBI Taxonomy" id="2530375"/>
    <lineage>
        <taxon>Bacteria</taxon>
        <taxon>Bacillati</taxon>
        <taxon>Actinomycetota</taxon>
        <taxon>Actinomycetes</taxon>
        <taxon>Propionibacteriales</taxon>
        <taxon>Kribbellaceae</taxon>
        <taxon>Kribbella</taxon>
    </lineage>
</organism>
<keyword evidence="2" id="KW-1185">Reference proteome</keyword>